<name>A0A6J5M7A9_9CAUD</name>
<organism evidence="1">
    <name type="scientific">uncultured Caudovirales phage</name>
    <dbReference type="NCBI Taxonomy" id="2100421"/>
    <lineage>
        <taxon>Viruses</taxon>
        <taxon>Duplodnaviria</taxon>
        <taxon>Heunggongvirae</taxon>
        <taxon>Uroviricota</taxon>
        <taxon>Caudoviricetes</taxon>
        <taxon>Peduoviridae</taxon>
        <taxon>Maltschvirus</taxon>
        <taxon>Maltschvirus maltsch</taxon>
    </lineage>
</organism>
<accession>A0A6J5M7A9</accession>
<evidence type="ECO:0000313" key="1">
    <source>
        <dbReference type="EMBL" id="CAB4142031.1"/>
    </source>
</evidence>
<sequence>MLSIAGTDMKPELKLKPEVTPQLAISLYDEAGNPTLDLLNLLALWTGGKAWQKREPMSRNLGYVTVPDAGEILKSRIYFNEGKLADVYLDFEGGWSLKVYLKPCNQTGAWYSSQKKKLLAEYSGALELAIGSYHYGEAVTCYSAETNEAFELMVKKFEQKLKEAN</sequence>
<dbReference type="EMBL" id="LR796403">
    <property type="protein sequence ID" value="CAB4142031.1"/>
    <property type="molecule type" value="Genomic_DNA"/>
</dbReference>
<gene>
    <name evidence="1" type="ORF">UFOVP423_38</name>
</gene>
<proteinExistence type="predicted"/>
<reference evidence="1" key="1">
    <citation type="submission" date="2020-04" db="EMBL/GenBank/DDBJ databases">
        <authorList>
            <person name="Chiriac C."/>
            <person name="Salcher M."/>
            <person name="Ghai R."/>
            <person name="Kavagutti S V."/>
        </authorList>
    </citation>
    <scope>NUCLEOTIDE SEQUENCE</scope>
</reference>
<protein>
    <submittedName>
        <fullName evidence="1">Uncharacterized protein</fullName>
    </submittedName>
</protein>